<evidence type="ECO:0000313" key="1">
    <source>
        <dbReference type="EMBL" id="HEX61566.1"/>
    </source>
</evidence>
<sequence>MNILEKILGKKQAGGRGRTSVGFLKPYDKEKVAQDWERIAQLAETNRPSAYKEAVIVADKLLDYILTQISSGETMGERLKNAGEAFPRDVYQGIWDAHKMRNALVHEPNFDLTVLVARDILEKFKRGFQSLGVTL</sequence>
<gene>
    <name evidence="1" type="ORF">ENR01_00155</name>
</gene>
<comment type="caution">
    <text evidence="1">The sequence shown here is derived from an EMBL/GenBank/DDBJ whole genome shotgun (WGS) entry which is preliminary data.</text>
</comment>
<proteinExistence type="predicted"/>
<protein>
    <recommendedName>
        <fullName evidence="2">DUF86 domain-containing protein</fullName>
    </recommendedName>
</protein>
<accession>A0A831Z0B0</accession>
<name>A0A831Z0B0_UNCKA</name>
<dbReference type="EMBL" id="DSPJ01000006">
    <property type="protein sequence ID" value="HEX61566.1"/>
    <property type="molecule type" value="Genomic_DNA"/>
</dbReference>
<dbReference type="AlphaFoldDB" id="A0A831Z0B0"/>
<reference evidence="1" key="1">
    <citation type="journal article" date="2020" name="mSystems">
        <title>Genome- and Community-Level Interaction Insights into Carbon Utilization and Element Cycling Functions of Hydrothermarchaeota in Hydrothermal Sediment.</title>
        <authorList>
            <person name="Zhou Z."/>
            <person name="Liu Y."/>
            <person name="Xu W."/>
            <person name="Pan J."/>
            <person name="Luo Z.H."/>
            <person name="Li M."/>
        </authorList>
    </citation>
    <scope>NUCLEOTIDE SEQUENCE [LARGE SCALE GENOMIC DNA]</scope>
    <source>
        <strain evidence="1">SpSt-361</strain>
    </source>
</reference>
<organism evidence="1">
    <name type="scientific">candidate division WWE3 bacterium</name>
    <dbReference type="NCBI Taxonomy" id="2053526"/>
    <lineage>
        <taxon>Bacteria</taxon>
        <taxon>Katanobacteria</taxon>
    </lineage>
</organism>
<evidence type="ECO:0008006" key="2">
    <source>
        <dbReference type="Google" id="ProtNLM"/>
    </source>
</evidence>